<keyword evidence="1" id="KW-0805">Transcription regulation</keyword>
<evidence type="ECO:0000256" key="2">
    <source>
        <dbReference type="ARBA" id="ARBA00023125"/>
    </source>
</evidence>
<reference evidence="5 6" key="1">
    <citation type="submission" date="2022-08" db="EMBL/GenBank/DDBJ databases">
        <title>Paenibacillus endoradicis sp. nov., Paenibacillus radicibacter sp. nov and Paenibacillus pararadicis sp. nov., three cold-adapted plant growth-promoting bacteria isolated from root of Larix gmelinii in Great Khingan.</title>
        <authorList>
            <person name="Xue H."/>
        </authorList>
    </citation>
    <scope>NUCLEOTIDE SEQUENCE [LARGE SCALE GENOMIC DNA]</scope>
    <source>
        <strain evidence="5 6">N5-1-1-5</strain>
    </source>
</reference>
<dbReference type="PANTHER" id="PTHR43280:SF2">
    <property type="entry name" value="HTH-TYPE TRANSCRIPTIONAL REGULATOR EXSA"/>
    <property type="match status" value="1"/>
</dbReference>
<dbReference type="InterPro" id="IPR018060">
    <property type="entry name" value="HTH_AraC"/>
</dbReference>
<dbReference type="PROSITE" id="PS01124">
    <property type="entry name" value="HTH_ARAC_FAMILY_2"/>
    <property type="match status" value="1"/>
</dbReference>
<dbReference type="PANTHER" id="PTHR43280">
    <property type="entry name" value="ARAC-FAMILY TRANSCRIPTIONAL REGULATOR"/>
    <property type="match status" value="1"/>
</dbReference>
<dbReference type="Pfam" id="PF02311">
    <property type="entry name" value="AraC_binding"/>
    <property type="match status" value="1"/>
</dbReference>
<accession>A0ABT1Y9H3</accession>
<dbReference type="Gene3D" id="2.60.120.280">
    <property type="entry name" value="Regulatory protein AraC"/>
    <property type="match status" value="1"/>
</dbReference>
<dbReference type="Pfam" id="PF12833">
    <property type="entry name" value="HTH_18"/>
    <property type="match status" value="1"/>
</dbReference>
<dbReference type="Gene3D" id="1.10.10.60">
    <property type="entry name" value="Homeodomain-like"/>
    <property type="match status" value="2"/>
</dbReference>
<keyword evidence="3" id="KW-0804">Transcription</keyword>
<dbReference type="InterPro" id="IPR009057">
    <property type="entry name" value="Homeodomain-like_sf"/>
</dbReference>
<dbReference type="EMBL" id="JANQBD010000001">
    <property type="protein sequence ID" value="MCR8629843.1"/>
    <property type="molecule type" value="Genomic_DNA"/>
</dbReference>
<feature type="domain" description="HTH araC/xylS-type" evidence="4">
    <location>
        <begin position="188"/>
        <end position="286"/>
    </location>
</feature>
<evidence type="ECO:0000313" key="5">
    <source>
        <dbReference type="EMBL" id="MCR8629843.1"/>
    </source>
</evidence>
<organism evidence="5 6">
    <name type="scientific">Paenibacillus radicis</name>
    <name type="common">ex Xue et al. 2023</name>
    <dbReference type="NCBI Taxonomy" id="2972489"/>
    <lineage>
        <taxon>Bacteria</taxon>
        <taxon>Bacillati</taxon>
        <taxon>Bacillota</taxon>
        <taxon>Bacilli</taxon>
        <taxon>Bacillales</taxon>
        <taxon>Paenibacillaceae</taxon>
        <taxon>Paenibacillus</taxon>
    </lineage>
</organism>
<dbReference type="SMART" id="SM00342">
    <property type="entry name" value="HTH_ARAC"/>
    <property type="match status" value="1"/>
</dbReference>
<dbReference type="SUPFAM" id="SSF46689">
    <property type="entry name" value="Homeodomain-like"/>
    <property type="match status" value="2"/>
</dbReference>
<proteinExistence type="predicted"/>
<dbReference type="InterPro" id="IPR003313">
    <property type="entry name" value="AraC-bd"/>
</dbReference>
<dbReference type="RefSeq" id="WP_258211457.1">
    <property type="nucleotide sequence ID" value="NZ_JANQBD010000001.1"/>
</dbReference>
<evidence type="ECO:0000256" key="1">
    <source>
        <dbReference type="ARBA" id="ARBA00023015"/>
    </source>
</evidence>
<protein>
    <submittedName>
        <fullName evidence="5">AraC family transcriptional regulator</fullName>
    </submittedName>
</protein>
<gene>
    <name evidence="5" type="ORF">NV381_01380</name>
</gene>
<evidence type="ECO:0000259" key="4">
    <source>
        <dbReference type="PROSITE" id="PS01124"/>
    </source>
</evidence>
<dbReference type="SUPFAM" id="SSF51215">
    <property type="entry name" value="Regulatory protein AraC"/>
    <property type="match status" value="1"/>
</dbReference>
<sequence length="294" mass="33826">MPHIKEKSVCNWTESSVRLIATPSLTAKQAYFYVQETGSFQTLSGYSTEREFLESYLIVYTVAGIGHLQYKGKSYTLQPGQLFFIDCMEYQYYETDKNHLWEMLWVHFHGGTSPGYYEQFAPEGPVVTLPSDSPVPALIMRLIELHRQQDVRTELLSSLVITELLTQALLSAYEHPAASEPFLPSLVAAVMQEMDSRFQEKLTLDSIAEQFAVNKYYLAKLFKKYSGLTPNEYIITRRITFAKELLKYSSIPVAEIAAQCGTDNVSHFISLFKHREEMTPLAFRKKWQRPRDTI</sequence>
<comment type="caution">
    <text evidence="5">The sequence shown here is derived from an EMBL/GenBank/DDBJ whole genome shotgun (WGS) entry which is preliminary data.</text>
</comment>
<evidence type="ECO:0000256" key="3">
    <source>
        <dbReference type="ARBA" id="ARBA00023163"/>
    </source>
</evidence>
<dbReference type="InterPro" id="IPR037923">
    <property type="entry name" value="HTH-like"/>
</dbReference>
<keyword evidence="6" id="KW-1185">Reference proteome</keyword>
<keyword evidence="2" id="KW-0238">DNA-binding</keyword>
<name>A0ABT1Y9H3_9BACL</name>
<evidence type="ECO:0000313" key="6">
    <source>
        <dbReference type="Proteomes" id="UP001300012"/>
    </source>
</evidence>
<dbReference type="Proteomes" id="UP001300012">
    <property type="component" value="Unassembled WGS sequence"/>
</dbReference>